<dbReference type="SUPFAM" id="SSF89447">
    <property type="entry name" value="AbrB/MazE/MraZ-like"/>
    <property type="match status" value="1"/>
</dbReference>
<protein>
    <recommendedName>
        <fullName evidence="1">SpoVT-AbrB domain-containing protein</fullName>
    </recommendedName>
</protein>
<dbReference type="EMBL" id="BK063677">
    <property type="protein sequence ID" value="DBA35377.1"/>
    <property type="molecule type" value="Genomic_DNA"/>
</dbReference>
<name>A0AA87CHP5_9CAUD</name>
<dbReference type="GeneID" id="300198822"/>
<dbReference type="GO" id="GO:0003677">
    <property type="term" value="F:DNA binding"/>
    <property type="evidence" value="ECO:0007669"/>
    <property type="project" value="InterPro"/>
</dbReference>
<organism evidence="2 3">
    <name type="scientific">Caudoviricetes sp. vir080</name>
    <dbReference type="NCBI Taxonomy" id="3068353"/>
    <lineage>
        <taxon>Viruses</taxon>
        <taxon>Duplodnaviria</taxon>
        <taxon>Heunggongvirae</taxon>
        <taxon>Uroviricota</taxon>
        <taxon>Caudoviricetes</taxon>
    </lineage>
</organism>
<dbReference type="Gene3D" id="2.10.260.10">
    <property type="match status" value="1"/>
</dbReference>
<feature type="domain" description="SpoVT-AbrB" evidence="1">
    <location>
        <begin position="16"/>
        <end position="54"/>
    </location>
</feature>
<reference evidence="2 3" key="1">
    <citation type="journal article" date="2023" name="Nat. Microbiol.">
        <title>A compendium of viruses from methanogenic archaea reveals their diversity and adaptations to the gut environment.</title>
        <authorList>
            <person name="Medvedeva S."/>
            <person name="Borrel G."/>
            <person name="Krupovic M."/>
            <person name="Gribaldo S."/>
        </authorList>
    </citation>
    <scope>NUCLEOTIDE SEQUENCE [LARGE SCALE GENOMIC DNA]</scope>
</reference>
<proteinExistence type="predicted"/>
<evidence type="ECO:0000313" key="2">
    <source>
        <dbReference type="EMBL" id="DBA35377.1"/>
    </source>
</evidence>
<dbReference type="Proteomes" id="UP001302529">
    <property type="component" value="Segment"/>
</dbReference>
<keyword evidence="3" id="KW-1185">Reference proteome</keyword>
<dbReference type="InterPro" id="IPR007159">
    <property type="entry name" value="SpoVT-AbrB_dom"/>
</dbReference>
<evidence type="ECO:0000313" key="3">
    <source>
        <dbReference type="Proteomes" id="UP001302529"/>
    </source>
</evidence>
<sequence>MKLFEVKSNIILQNPNSKSLRTTIPAEIVGILELHKDDKMVWVVNTDDGEIIVEIKKE</sequence>
<accession>A0AA87CHP5</accession>
<gene>
    <name evidence="2" type="ORF">vir080_00004</name>
</gene>
<dbReference type="Pfam" id="PF04014">
    <property type="entry name" value="MazE_antitoxin"/>
    <property type="match status" value="1"/>
</dbReference>
<evidence type="ECO:0000259" key="1">
    <source>
        <dbReference type="Pfam" id="PF04014"/>
    </source>
</evidence>
<dbReference type="InterPro" id="IPR037914">
    <property type="entry name" value="SpoVT-AbrB_sf"/>
</dbReference>
<dbReference type="RefSeq" id="YP_013605340.1">
    <property type="nucleotide sequence ID" value="NC_133305.1"/>
</dbReference>